<dbReference type="SUPFAM" id="SSF55811">
    <property type="entry name" value="Nudix"/>
    <property type="match status" value="1"/>
</dbReference>
<gene>
    <name evidence="3" type="ordered locus">Jden_1357</name>
</gene>
<dbReference type="Gene3D" id="3.90.79.10">
    <property type="entry name" value="Nucleoside Triphosphate Pyrophosphohydrolase"/>
    <property type="match status" value="1"/>
</dbReference>
<keyword evidence="4" id="KW-1185">Reference proteome</keyword>
<reference evidence="3 4" key="1">
    <citation type="journal article" date="2009" name="Stand. Genomic Sci.">
        <title>Complete genome sequence of Jonesia denitrificans type strain (Prevot 55134).</title>
        <authorList>
            <person name="Pukall R."/>
            <person name="Gehrich-Schroter G."/>
            <person name="Lapidus A."/>
            <person name="Nolan M."/>
            <person name="Glavina Del Rio T."/>
            <person name="Lucas S."/>
            <person name="Chen F."/>
            <person name="Tice H."/>
            <person name="Pitluck S."/>
            <person name="Cheng J.F."/>
            <person name="Copeland A."/>
            <person name="Saunders E."/>
            <person name="Brettin T."/>
            <person name="Detter J.C."/>
            <person name="Bruce D."/>
            <person name="Goodwin L."/>
            <person name="Pati A."/>
            <person name="Ivanova N."/>
            <person name="Mavromatis K."/>
            <person name="Ovchinnikova G."/>
            <person name="Chen A."/>
            <person name="Palaniappan K."/>
            <person name="Land M."/>
            <person name="Hauser L."/>
            <person name="Chang Y.J."/>
            <person name="Jeffries C.D."/>
            <person name="Chain P."/>
            <person name="Goker M."/>
            <person name="Bristow J."/>
            <person name="Eisen J.A."/>
            <person name="Markowitz V."/>
            <person name="Hugenholtz P."/>
            <person name="Kyrpides N.C."/>
            <person name="Klenk H.P."/>
            <person name="Han C."/>
        </authorList>
    </citation>
    <scope>NUCLEOTIDE SEQUENCE [LARGE SCALE GENOMIC DNA]</scope>
    <source>
        <strain evidence="4">ATCC 14870 / DSM 20603 / BCRC 15368 / CIP 55.134 / JCM 11481 / NBRC 15587 / NCTC 10816 / Prevot 55134</strain>
    </source>
</reference>
<dbReference type="InterPro" id="IPR015797">
    <property type="entry name" value="NUDIX_hydrolase-like_dom_sf"/>
</dbReference>
<dbReference type="SUPFAM" id="SSF46785">
    <property type="entry name" value="Winged helix' DNA-binding domain"/>
    <property type="match status" value="1"/>
</dbReference>
<dbReference type="EMBL" id="CP001706">
    <property type="protein sequence ID" value="ACV09013.1"/>
    <property type="molecule type" value="Genomic_DNA"/>
</dbReference>
<dbReference type="InterPro" id="IPR036390">
    <property type="entry name" value="WH_DNA-bd_sf"/>
</dbReference>
<dbReference type="HOGENOM" id="CLU_037162_3_3_11"/>
<protein>
    <submittedName>
        <fullName evidence="3">NUDIX hydrolase</fullName>
    </submittedName>
</protein>
<dbReference type="RefSeq" id="WP_015771641.1">
    <property type="nucleotide sequence ID" value="NC_013174.1"/>
</dbReference>
<dbReference type="InterPro" id="IPR036388">
    <property type="entry name" value="WH-like_DNA-bd_sf"/>
</dbReference>
<dbReference type="InterPro" id="IPR054105">
    <property type="entry name" value="WHD_NrtR"/>
</dbReference>
<name>C7R4F6_JONDD</name>
<dbReference type="GO" id="GO:0016787">
    <property type="term" value="F:hydrolase activity"/>
    <property type="evidence" value="ECO:0007669"/>
    <property type="project" value="UniProtKB-KW"/>
</dbReference>
<evidence type="ECO:0000256" key="1">
    <source>
        <dbReference type="SAM" id="MobiDB-lite"/>
    </source>
</evidence>
<dbReference type="PANTHER" id="PTHR43736">
    <property type="entry name" value="ADP-RIBOSE PYROPHOSPHATASE"/>
    <property type="match status" value="1"/>
</dbReference>
<dbReference type="Proteomes" id="UP000000628">
    <property type="component" value="Chromosome"/>
</dbReference>
<dbReference type="PANTHER" id="PTHR43736:SF4">
    <property type="entry name" value="SLR1690 PROTEIN"/>
    <property type="match status" value="1"/>
</dbReference>
<dbReference type="OrthoDB" id="9786141at2"/>
<evidence type="ECO:0000313" key="4">
    <source>
        <dbReference type="Proteomes" id="UP000000628"/>
    </source>
</evidence>
<feature type="domain" description="NrtR DNA-binding winged helix" evidence="2">
    <location>
        <begin position="177"/>
        <end position="228"/>
    </location>
</feature>
<sequence length="245" mass="27483">MPDAYLSRPGNISPNIAFPDPNDRPAVSTDIAVLTLTPERELAVVLIDLDGQRQLPGTFMMPGETLKKSARRALSECLTLEVGEIHLLDVLDEPARDPRGWMLSISFFAAVPYSAVELLLAEEHGPNPPYPLALVPVSDLHVTSFTANQSQVIEQAVDKITHEYALRPDPYYFIPAEEVTLFDLRNVHEIVRGKKILKDNFRRRMTPHLLDTGHVTQGRLGKPARLYRRRQVRVPRPPAQETSLG</sequence>
<proteinExistence type="predicted"/>
<feature type="region of interest" description="Disordered" evidence="1">
    <location>
        <begin position="1"/>
        <end position="23"/>
    </location>
</feature>
<dbReference type="Pfam" id="PF21906">
    <property type="entry name" value="WHD_NrtR"/>
    <property type="match status" value="1"/>
</dbReference>
<organism evidence="3 4">
    <name type="scientific">Jonesia denitrificans (strain ATCC 14870 / DSM 20603 / BCRC 15368 / CIP 55.134 / JCM 11481 / NBRC 15587 / NCTC 10816 / Prevot 55134)</name>
    <name type="common">Listeria denitrificans</name>
    <dbReference type="NCBI Taxonomy" id="471856"/>
    <lineage>
        <taxon>Bacteria</taxon>
        <taxon>Bacillati</taxon>
        <taxon>Actinomycetota</taxon>
        <taxon>Actinomycetes</taxon>
        <taxon>Micrococcales</taxon>
        <taxon>Jonesiaceae</taxon>
        <taxon>Jonesia</taxon>
    </lineage>
</organism>
<dbReference type="Gene3D" id="1.10.10.10">
    <property type="entry name" value="Winged helix-like DNA-binding domain superfamily/Winged helix DNA-binding domain"/>
    <property type="match status" value="1"/>
</dbReference>
<dbReference type="KEGG" id="jde:Jden_1357"/>
<evidence type="ECO:0000313" key="3">
    <source>
        <dbReference type="EMBL" id="ACV09013.1"/>
    </source>
</evidence>
<dbReference type="STRING" id="471856.Jden_1357"/>
<keyword evidence="3" id="KW-0378">Hydrolase</keyword>
<dbReference type="AlphaFoldDB" id="C7R4F6"/>
<dbReference type="eggNOG" id="COG1051">
    <property type="taxonomic scope" value="Bacteria"/>
</dbReference>
<accession>C7R4F6</accession>
<evidence type="ECO:0000259" key="2">
    <source>
        <dbReference type="Pfam" id="PF21906"/>
    </source>
</evidence>